<keyword evidence="6 8" id="KW-0472">Membrane</keyword>
<evidence type="ECO:0000256" key="2">
    <source>
        <dbReference type="ARBA" id="ARBA00022475"/>
    </source>
</evidence>
<evidence type="ECO:0000256" key="1">
    <source>
        <dbReference type="ARBA" id="ARBA00004377"/>
    </source>
</evidence>
<dbReference type="GO" id="GO:0005886">
    <property type="term" value="C:plasma membrane"/>
    <property type="evidence" value="ECO:0007669"/>
    <property type="project" value="UniProtKB-SubCell"/>
</dbReference>
<evidence type="ECO:0000259" key="9">
    <source>
        <dbReference type="Pfam" id="PF02698"/>
    </source>
</evidence>
<comment type="caution">
    <text evidence="10">The sequence shown here is derived from an EMBL/GenBank/DDBJ whole genome shotgun (WGS) entry which is preliminary data.</text>
</comment>
<evidence type="ECO:0000256" key="6">
    <source>
        <dbReference type="ARBA" id="ARBA00023136"/>
    </source>
</evidence>
<dbReference type="Proteomes" id="UP000190023">
    <property type="component" value="Unassembled WGS sequence"/>
</dbReference>
<organism evidence="10 11">
    <name type="scientific">[Haemophilus] felis</name>
    <dbReference type="NCBI Taxonomy" id="123822"/>
    <lineage>
        <taxon>Bacteria</taxon>
        <taxon>Pseudomonadati</taxon>
        <taxon>Pseudomonadota</taxon>
        <taxon>Gammaproteobacteria</taxon>
        <taxon>Pasteurellales</taxon>
        <taxon>Pasteurellaceae</taxon>
    </lineage>
</organism>
<keyword evidence="11" id="KW-1185">Reference proteome</keyword>
<keyword evidence="3" id="KW-0997">Cell inner membrane</keyword>
<dbReference type="PANTHER" id="PTHR30336:SF0">
    <property type="entry name" value="PROTEIN SANA"/>
    <property type="match status" value="1"/>
</dbReference>
<keyword evidence="4 8" id="KW-0812">Transmembrane</keyword>
<evidence type="ECO:0000256" key="3">
    <source>
        <dbReference type="ARBA" id="ARBA00022519"/>
    </source>
</evidence>
<comment type="function">
    <text evidence="7">Participates in the barrier function of the cell envelope.</text>
</comment>
<dbReference type="AlphaFoldDB" id="A0A1T0B800"/>
<protein>
    <recommendedName>
        <fullName evidence="9">DUF218 domain-containing protein</fullName>
    </recommendedName>
</protein>
<accession>A0A1T0B800</accession>
<evidence type="ECO:0000256" key="4">
    <source>
        <dbReference type="ARBA" id="ARBA00022692"/>
    </source>
</evidence>
<evidence type="ECO:0000313" key="10">
    <source>
        <dbReference type="EMBL" id="OOS05891.1"/>
    </source>
</evidence>
<feature type="domain" description="DUF218" evidence="9">
    <location>
        <begin position="56"/>
        <end position="183"/>
    </location>
</feature>
<keyword evidence="2" id="KW-1003">Cell membrane</keyword>
<keyword evidence="5 8" id="KW-1133">Transmembrane helix</keyword>
<name>A0A1T0B800_9PAST</name>
<sequence length="226" mass="26770">MQFRHYLHSRYKRYLAYLLIILGVLISLLFVVDRGMAFYVRDRIYTDVEKLPYRPYALVLGTAKYVETNRINLFYQHRLQATYDLFNQKKVDYILLSGDNRTVQYNEPRTMLKDLRKMGIPNEVLYMDFAGFRTLDSIIRADKIFKATPLTIITQQFHCERALFIAKSYNIDAICFAAETPDSYKKVRIREFLARLNALWDIWIQKAPYFLGEPKPLPQSVELPTE</sequence>
<dbReference type="EMBL" id="MUYB01000012">
    <property type="protein sequence ID" value="OOS05891.1"/>
    <property type="molecule type" value="Genomic_DNA"/>
</dbReference>
<evidence type="ECO:0000313" key="11">
    <source>
        <dbReference type="Proteomes" id="UP000190023"/>
    </source>
</evidence>
<dbReference type="STRING" id="123822.B0188_03270"/>
<dbReference type="PANTHER" id="PTHR30336">
    <property type="entry name" value="INNER MEMBRANE PROTEIN, PROBABLE PERMEASE"/>
    <property type="match status" value="1"/>
</dbReference>
<proteinExistence type="predicted"/>
<dbReference type="InterPro" id="IPR003848">
    <property type="entry name" value="DUF218"/>
</dbReference>
<evidence type="ECO:0000256" key="5">
    <source>
        <dbReference type="ARBA" id="ARBA00022989"/>
    </source>
</evidence>
<comment type="subcellular location">
    <subcellularLocation>
        <location evidence="1">Cell inner membrane</location>
        <topology evidence="1">Single-pass membrane protein</topology>
    </subcellularLocation>
</comment>
<dbReference type="CDD" id="cd06259">
    <property type="entry name" value="YdcF-like"/>
    <property type="match status" value="1"/>
</dbReference>
<gene>
    <name evidence="10" type="ORF">B0188_03270</name>
</gene>
<evidence type="ECO:0000256" key="8">
    <source>
        <dbReference type="SAM" id="Phobius"/>
    </source>
</evidence>
<feature type="transmembrane region" description="Helical" evidence="8">
    <location>
        <begin position="14"/>
        <end position="32"/>
    </location>
</feature>
<evidence type="ECO:0000256" key="7">
    <source>
        <dbReference type="ARBA" id="ARBA00037355"/>
    </source>
</evidence>
<dbReference type="OrthoDB" id="9782395at2"/>
<reference evidence="10 11" key="1">
    <citation type="submission" date="2017-02" db="EMBL/GenBank/DDBJ databases">
        <title>Draft genome sequence of Haemophilus felis CCUG 31170 type strain.</title>
        <authorList>
            <person name="Engstrom-Jakobsson H."/>
            <person name="Salva-Serra F."/>
            <person name="Thorell K."/>
            <person name="Gonzales-Siles L."/>
            <person name="Karlsson R."/>
            <person name="Boulund F."/>
            <person name="Engstrand L."/>
            <person name="Kristiansson E."/>
            <person name="Moore E."/>
        </authorList>
    </citation>
    <scope>NUCLEOTIDE SEQUENCE [LARGE SCALE GENOMIC DNA]</scope>
    <source>
        <strain evidence="10 11">CCUG 31170</strain>
    </source>
</reference>
<dbReference type="InterPro" id="IPR051599">
    <property type="entry name" value="Cell_Envelope_Assoc"/>
</dbReference>
<dbReference type="Pfam" id="PF02698">
    <property type="entry name" value="DUF218"/>
    <property type="match status" value="1"/>
</dbReference>